<dbReference type="InterPro" id="IPR043429">
    <property type="entry name" value="ArtM/GltK/GlnP/TcyL/YhdX-like"/>
</dbReference>
<keyword evidence="6" id="KW-0029">Amino-acid transport</keyword>
<comment type="caution">
    <text evidence="11">The sequence shown here is derived from an EMBL/GenBank/DDBJ whole genome shotgun (WGS) entry which is preliminary data.</text>
</comment>
<name>A0A919UFX7_9MICO</name>
<feature type="transmembrane region" description="Helical" evidence="9">
    <location>
        <begin position="12"/>
        <end position="39"/>
    </location>
</feature>
<dbReference type="InterPro" id="IPR000515">
    <property type="entry name" value="MetI-like"/>
</dbReference>
<accession>A0A919UFX7</accession>
<dbReference type="EMBL" id="BONR01000002">
    <property type="protein sequence ID" value="GIG54222.1"/>
    <property type="molecule type" value="Genomic_DNA"/>
</dbReference>
<dbReference type="GO" id="GO:0006865">
    <property type="term" value="P:amino acid transport"/>
    <property type="evidence" value="ECO:0007669"/>
    <property type="project" value="UniProtKB-KW"/>
</dbReference>
<comment type="similarity">
    <text evidence="2">Belongs to the binding-protein-dependent transport system permease family. HisMQ subfamily.</text>
</comment>
<dbReference type="Gene3D" id="1.10.3720.10">
    <property type="entry name" value="MetI-like"/>
    <property type="match status" value="1"/>
</dbReference>
<dbReference type="PROSITE" id="PS50928">
    <property type="entry name" value="ABC_TM1"/>
    <property type="match status" value="1"/>
</dbReference>
<gene>
    <name evidence="11" type="ORF">Dac01nite_09740</name>
</gene>
<dbReference type="RefSeq" id="WP_203653795.1">
    <property type="nucleotide sequence ID" value="NZ_BONR01000002.1"/>
</dbReference>
<feature type="domain" description="ABC transmembrane type-1" evidence="10">
    <location>
        <begin position="15"/>
        <end position="206"/>
    </location>
</feature>
<dbReference type="CDD" id="cd06261">
    <property type="entry name" value="TM_PBP2"/>
    <property type="match status" value="1"/>
</dbReference>
<organism evidence="11 12">
    <name type="scientific">Demequina activiva</name>
    <dbReference type="NCBI Taxonomy" id="1582364"/>
    <lineage>
        <taxon>Bacteria</taxon>
        <taxon>Bacillati</taxon>
        <taxon>Actinomycetota</taxon>
        <taxon>Actinomycetes</taxon>
        <taxon>Micrococcales</taxon>
        <taxon>Demequinaceae</taxon>
        <taxon>Demequina</taxon>
    </lineage>
</organism>
<keyword evidence="3 9" id="KW-0813">Transport</keyword>
<dbReference type="Proteomes" id="UP000652354">
    <property type="component" value="Unassembled WGS sequence"/>
</dbReference>
<evidence type="ECO:0000259" key="10">
    <source>
        <dbReference type="PROSITE" id="PS50928"/>
    </source>
</evidence>
<evidence type="ECO:0000256" key="1">
    <source>
        <dbReference type="ARBA" id="ARBA00004651"/>
    </source>
</evidence>
<evidence type="ECO:0000256" key="6">
    <source>
        <dbReference type="ARBA" id="ARBA00022970"/>
    </source>
</evidence>
<keyword evidence="8 9" id="KW-0472">Membrane</keyword>
<keyword evidence="5 9" id="KW-0812">Transmembrane</keyword>
<dbReference type="InterPro" id="IPR035906">
    <property type="entry name" value="MetI-like_sf"/>
</dbReference>
<dbReference type="InterPro" id="IPR010065">
    <property type="entry name" value="AA_ABC_transptr_permease_3TM"/>
</dbReference>
<evidence type="ECO:0000256" key="5">
    <source>
        <dbReference type="ARBA" id="ARBA00022692"/>
    </source>
</evidence>
<evidence type="ECO:0000256" key="3">
    <source>
        <dbReference type="ARBA" id="ARBA00022448"/>
    </source>
</evidence>
<dbReference type="PANTHER" id="PTHR30614">
    <property type="entry name" value="MEMBRANE COMPONENT OF AMINO ACID ABC TRANSPORTER"/>
    <property type="match status" value="1"/>
</dbReference>
<protein>
    <submittedName>
        <fullName evidence="11">Amino acid ABC transporter permease</fullName>
    </submittedName>
</protein>
<evidence type="ECO:0000313" key="12">
    <source>
        <dbReference type="Proteomes" id="UP000652354"/>
    </source>
</evidence>
<keyword evidence="7 9" id="KW-1133">Transmembrane helix</keyword>
<dbReference type="SUPFAM" id="SSF161098">
    <property type="entry name" value="MetI-like"/>
    <property type="match status" value="1"/>
</dbReference>
<dbReference type="GO" id="GO:0043190">
    <property type="term" value="C:ATP-binding cassette (ABC) transporter complex"/>
    <property type="evidence" value="ECO:0007669"/>
    <property type="project" value="InterPro"/>
</dbReference>
<dbReference type="AlphaFoldDB" id="A0A919UFX7"/>
<dbReference type="NCBIfam" id="TIGR01726">
    <property type="entry name" value="HEQRo_perm_3TM"/>
    <property type="match status" value="1"/>
</dbReference>
<sequence>MVTFIEEFGAVWGGFLGTLSLTVMAGVLSLVGGTLLAVMRVSPVGPLRTFGTLYVEIVRNTPLTLMFFFWVFVAPSVGLLFPDLGFWPAVTALSIYTSAFVCEALRSGVNSVGIGQAEAARSIGLTFRQSLMQVVLPQAWRTAIPPLISVLIALTKNTSVAAGFAYVELVTVQRTLMTSNPTDGLWIFFGIALMYLVITIPLGVLAGQVEKKVAFAR</sequence>
<evidence type="ECO:0000256" key="7">
    <source>
        <dbReference type="ARBA" id="ARBA00022989"/>
    </source>
</evidence>
<keyword evidence="4" id="KW-1003">Cell membrane</keyword>
<dbReference type="GO" id="GO:0022857">
    <property type="term" value="F:transmembrane transporter activity"/>
    <property type="evidence" value="ECO:0007669"/>
    <property type="project" value="InterPro"/>
</dbReference>
<evidence type="ECO:0000256" key="9">
    <source>
        <dbReference type="RuleBase" id="RU363032"/>
    </source>
</evidence>
<evidence type="ECO:0000256" key="4">
    <source>
        <dbReference type="ARBA" id="ARBA00022475"/>
    </source>
</evidence>
<dbReference type="Pfam" id="PF00528">
    <property type="entry name" value="BPD_transp_1"/>
    <property type="match status" value="1"/>
</dbReference>
<evidence type="ECO:0000313" key="11">
    <source>
        <dbReference type="EMBL" id="GIG54222.1"/>
    </source>
</evidence>
<reference evidence="11" key="1">
    <citation type="submission" date="2021-01" db="EMBL/GenBank/DDBJ databases">
        <title>Whole genome shotgun sequence of Demequina activiva NBRC 110675.</title>
        <authorList>
            <person name="Komaki H."/>
            <person name="Tamura T."/>
        </authorList>
    </citation>
    <scope>NUCLEOTIDE SEQUENCE</scope>
    <source>
        <strain evidence="11">NBRC 110675</strain>
    </source>
</reference>
<keyword evidence="12" id="KW-1185">Reference proteome</keyword>
<comment type="subcellular location">
    <subcellularLocation>
        <location evidence="1 9">Cell membrane</location>
        <topology evidence="1 9">Multi-pass membrane protein</topology>
    </subcellularLocation>
</comment>
<evidence type="ECO:0000256" key="2">
    <source>
        <dbReference type="ARBA" id="ARBA00010072"/>
    </source>
</evidence>
<evidence type="ECO:0000256" key="8">
    <source>
        <dbReference type="ARBA" id="ARBA00023136"/>
    </source>
</evidence>
<dbReference type="PANTHER" id="PTHR30614:SF37">
    <property type="entry name" value="AMINO-ACID ABC TRANSPORTER PERMEASE PROTEIN YHDX-RELATED"/>
    <property type="match status" value="1"/>
</dbReference>
<proteinExistence type="inferred from homology"/>
<feature type="transmembrane region" description="Helical" evidence="9">
    <location>
        <begin position="60"/>
        <end position="80"/>
    </location>
</feature>
<feature type="transmembrane region" description="Helical" evidence="9">
    <location>
        <begin position="186"/>
        <end position="207"/>
    </location>
</feature>